<gene>
    <name evidence="2" type="ORF">B0D84_04480</name>
    <name evidence="3" type="ORF">C3L24_12525</name>
</gene>
<dbReference type="EMBL" id="PQCO01000299">
    <property type="protein sequence ID" value="PUD98580.1"/>
    <property type="molecule type" value="Genomic_DNA"/>
</dbReference>
<dbReference type="EMBL" id="MUIE01000287">
    <property type="protein sequence ID" value="OQX33548.1"/>
    <property type="molecule type" value="Genomic_DNA"/>
</dbReference>
<accession>A0A657Q7W0</accession>
<dbReference type="InterPro" id="IPR036736">
    <property type="entry name" value="ACP-like_sf"/>
</dbReference>
<evidence type="ECO:0000259" key="1">
    <source>
        <dbReference type="Pfam" id="PF00550"/>
    </source>
</evidence>
<dbReference type="Proteomes" id="UP000250928">
    <property type="component" value="Unassembled WGS sequence"/>
</dbReference>
<reference evidence="2 4" key="1">
    <citation type="submission" date="2017-02" db="EMBL/GenBank/DDBJ databases">
        <title>Novel co-symbiosis in the unique lucinid bivalve Phacoides pectinatus.</title>
        <authorList>
            <person name="Lim S.J."/>
            <person name="Davis B.G."/>
            <person name="Gill D.E."/>
            <person name="Engel A.S."/>
            <person name="Anderson L.C."/>
            <person name="Campbell B.J."/>
        </authorList>
    </citation>
    <scope>NUCLEOTIDE SEQUENCE [LARGE SCALE GENOMIC DNA]</scope>
    <source>
        <strain evidence="2">LUC13016_P6</strain>
    </source>
</reference>
<sequence length="88" mass="9941">MSAEVQGERYHVFLRGYVARRRGLAPDQVELDGNIFELNYCDSLGFFGMLLEIEDAFGVRFNEEDLADRRLLTLRGMAQLLAARAGAD</sequence>
<dbReference type="AlphaFoldDB" id="A0A657Q7W0"/>
<evidence type="ECO:0000313" key="3">
    <source>
        <dbReference type="EMBL" id="PUD98580.1"/>
    </source>
</evidence>
<protein>
    <recommendedName>
        <fullName evidence="1">Carrier domain-containing protein</fullName>
    </recommendedName>
</protein>
<dbReference type="Pfam" id="PF00550">
    <property type="entry name" value="PP-binding"/>
    <property type="match status" value="1"/>
</dbReference>
<dbReference type="Gene3D" id="1.10.1200.10">
    <property type="entry name" value="ACP-like"/>
    <property type="match status" value="1"/>
</dbReference>
<reference evidence="3 5" key="2">
    <citation type="submission" date="2018-01" db="EMBL/GenBank/DDBJ databases">
        <title>Novel co-symbiosis in the lucinid bivalve Phacoides pectinatus.</title>
        <authorList>
            <person name="Lim S.J."/>
            <person name="Davis B.G."/>
            <person name="Gill D.E."/>
            <person name="Engel A.S."/>
            <person name="Anderson L.C."/>
            <person name="Campbell B.J."/>
        </authorList>
    </citation>
    <scope>NUCLEOTIDE SEQUENCE [LARGE SCALE GENOMIC DNA]</scope>
    <source>
        <strain evidence="3">N3_P5</strain>
    </source>
</reference>
<name>A0A657Q7W0_9GAMM</name>
<comment type="caution">
    <text evidence="2">The sequence shown here is derived from an EMBL/GenBank/DDBJ whole genome shotgun (WGS) entry which is preliminary data.</text>
</comment>
<evidence type="ECO:0000313" key="4">
    <source>
        <dbReference type="Proteomes" id="UP000243361"/>
    </source>
</evidence>
<proteinExistence type="predicted"/>
<organism evidence="2 4">
    <name type="scientific">Candidatus Sedimenticola endophacoides</name>
    <dbReference type="NCBI Taxonomy" id="2548426"/>
    <lineage>
        <taxon>Bacteria</taxon>
        <taxon>Pseudomonadati</taxon>
        <taxon>Pseudomonadota</taxon>
        <taxon>Gammaproteobacteria</taxon>
        <taxon>Chromatiales</taxon>
        <taxon>Sedimenticolaceae</taxon>
        <taxon>Sedimenticola</taxon>
    </lineage>
</organism>
<dbReference type="Proteomes" id="UP000243361">
    <property type="component" value="Unassembled WGS sequence"/>
</dbReference>
<dbReference type="SUPFAM" id="SSF47336">
    <property type="entry name" value="ACP-like"/>
    <property type="match status" value="1"/>
</dbReference>
<feature type="domain" description="Carrier" evidence="1">
    <location>
        <begin position="14"/>
        <end position="80"/>
    </location>
</feature>
<keyword evidence="4" id="KW-1185">Reference proteome</keyword>
<evidence type="ECO:0000313" key="5">
    <source>
        <dbReference type="Proteomes" id="UP000250928"/>
    </source>
</evidence>
<dbReference type="InterPro" id="IPR009081">
    <property type="entry name" value="PP-bd_ACP"/>
</dbReference>
<evidence type="ECO:0000313" key="2">
    <source>
        <dbReference type="EMBL" id="OQX33548.1"/>
    </source>
</evidence>